<dbReference type="AlphaFoldDB" id="A0A177XW09"/>
<name>A0A177XW09_9VIBR</name>
<dbReference type="CDD" id="cd16934">
    <property type="entry name" value="HATPase_RsbT-like"/>
    <property type="match status" value="1"/>
</dbReference>
<gene>
    <name evidence="2" type="ORF">APB76_19000</name>
</gene>
<organism evidence="2 3">
    <name type="scientific">Vibrio bivalvicida</name>
    <dbReference type="NCBI Taxonomy" id="1276888"/>
    <lineage>
        <taxon>Bacteria</taxon>
        <taxon>Pseudomonadati</taxon>
        <taxon>Pseudomonadota</taxon>
        <taxon>Gammaproteobacteria</taxon>
        <taxon>Vibrionales</taxon>
        <taxon>Vibrionaceae</taxon>
        <taxon>Vibrio</taxon>
        <taxon>Vibrio oreintalis group</taxon>
    </lineage>
</organism>
<evidence type="ECO:0000313" key="2">
    <source>
        <dbReference type="EMBL" id="OAJ92770.1"/>
    </source>
</evidence>
<dbReference type="InterPro" id="IPR003594">
    <property type="entry name" value="HATPase_dom"/>
</dbReference>
<feature type="domain" description="Histidine kinase/HSP90-like ATPase" evidence="1">
    <location>
        <begin position="25"/>
        <end position="137"/>
    </location>
</feature>
<protein>
    <submittedName>
        <fullName evidence="2">Anti-sigma factor</fullName>
    </submittedName>
</protein>
<sequence length="140" mass="14667">MLASSVAEKILESHHIYSEADVMSAVMATYTIAQKLGFSAPLVSEIATSVSELATNIVKYAGEGEVSLLQLEVNDSIGIKVVAADSGGGIADVSRALTDNYSTGKSLGLGLPGVVRMMDDFDIQSSPELGTIVSITKWKD</sequence>
<dbReference type="SUPFAM" id="SSF55874">
    <property type="entry name" value="ATPase domain of HSP90 chaperone/DNA topoisomerase II/histidine kinase"/>
    <property type="match status" value="1"/>
</dbReference>
<proteinExistence type="predicted"/>
<comment type="caution">
    <text evidence="2">The sequence shown here is derived from an EMBL/GenBank/DDBJ whole genome shotgun (WGS) entry which is preliminary data.</text>
</comment>
<reference evidence="2 3" key="1">
    <citation type="journal article" date="2016" name="Syst. Appl. Microbiol.">
        <title>Vibrio bivalvicida sp. nov., a novel larval pathogen for bivalve molluscs reared in a hatchery.</title>
        <authorList>
            <person name="Dubert J."/>
            <person name="Romalde J.L."/>
            <person name="Prado S."/>
            <person name="Barja J.L."/>
        </authorList>
    </citation>
    <scope>NUCLEOTIDE SEQUENCE [LARGE SCALE GENOMIC DNA]</scope>
    <source>
        <strain evidence="2 3">605</strain>
    </source>
</reference>
<dbReference type="InterPro" id="IPR036890">
    <property type="entry name" value="HATPase_C_sf"/>
</dbReference>
<evidence type="ECO:0000259" key="1">
    <source>
        <dbReference type="Pfam" id="PF13581"/>
    </source>
</evidence>
<dbReference type="Gene3D" id="3.30.565.10">
    <property type="entry name" value="Histidine kinase-like ATPase, C-terminal domain"/>
    <property type="match status" value="1"/>
</dbReference>
<evidence type="ECO:0000313" key="3">
    <source>
        <dbReference type="Proteomes" id="UP000078406"/>
    </source>
</evidence>
<dbReference type="Proteomes" id="UP000078406">
    <property type="component" value="Unassembled WGS sequence"/>
</dbReference>
<dbReference type="EMBL" id="LLEI02000064">
    <property type="protein sequence ID" value="OAJ92770.1"/>
    <property type="molecule type" value="Genomic_DNA"/>
</dbReference>
<dbReference type="Pfam" id="PF13581">
    <property type="entry name" value="HATPase_c_2"/>
    <property type="match status" value="1"/>
</dbReference>
<accession>A0A177XW09</accession>